<gene>
    <name evidence="3" type="primary">LOC116294529</name>
</gene>
<keyword evidence="2" id="KW-1185">Reference proteome</keyword>
<sequence length="418" mass="45919">MIGQNDVSSCRNIALLVAFTLLNINQVTAKFNVTLNETTPLLTNIEMFVNLPFEKIAWGLKVKGSDWPIVAAVSLNHLAGVTSTTVQQMKNLTMADVTDKIVSSKAHFTSKLSALHNTLVAQASSIFALSASETCGQWNIPTNDILKTFLSHLGGSTYLDPQNVSFVAGYECIKHDNMLLLPSKWSMLVPHIIPKSFANISTLLGITKQQLADIHALPKGETINMTLRQYIDITKSRIHPLFKCRESMKNDIVLTKAQSKGVSVSLIGKQNVLQILMMMCSDVSISNMSVVMDWSPDNMTVLGNYTMEDAALCKRMPVNIVISRTLMALVTMILNEVHKCVIVPCPSGTLVDYQTCKERGSKGTCSHPLNLPTCSSCMIISIKSNLLTCLQICGDKNSSALASYWPQETTQIFKRNGQ</sequence>
<organism evidence="2 3">
    <name type="scientific">Actinia tenebrosa</name>
    <name type="common">Australian red waratah sea anemone</name>
    <dbReference type="NCBI Taxonomy" id="6105"/>
    <lineage>
        <taxon>Eukaryota</taxon>
        <taxon>Metazoa</taxon>
        <taxon>Cnidaria</taxon>
        <taxon>Anthozoa</taxon>
        <taxon>Hexacorallia</taxon>
        <taxon>Actiniaria</taxon>
        <taxon>Actiniidae</taxon>
        <taxon>Actinia</taxon>
    </lineage>
</organism>
<feature type="signal peptide" evidence="1">
    <location>
        <begin position="1"/>
        <end position="29"/>
    </location>
</feature>
<name>A0A6P8HZH5_ACTTE</name>
<dbReference type="Proteomes" id="UP000515163">
    <property type="component" value="Unplaced"/>
</dbReference>
<dbReference type="InParanoid" id="A0A6P8HZH5"/>
<protein>
    <submittedName>
        <fullName evidence="3">Uncharacterized protein LOC116294529 isoform X1</fullName>
    </submittedName>
</protein>
<reference evidence="3" key="1">
    <citation type="submission" date="2025-08" db="UniProtKB">
        <authorList>
            <consortium name="RefSeq"/>
        </authorList>
    </citation>
    <scope>IDENTIFICATION</scope>
    <source>
        <tissue evidence="3">Tentacle</tissue>
    </source>
</reference>
<keyword evidence="1" id="KW-0732">Signal</keyword>
<dbReference type="RefSeq" id="XP_031558012.1">
    <property type="nucleotide sequence ID" value="XM_031702152.1"/>
</dbReference>
<evidence type="ECO:0000313" key="3">
    <source>
        <dbReference type="RefSeq" id="XP_031558012.1"/>
    </source>
</evidence>
<dbReference type="KEGG" id="aten:116294529"/>
<evidence type="ECO:0000256" key="1">
    <source>
        <dbReference type="SAM" id="SignalP"/>
    </source>
</evidence>
<dbReference type="AlphaFoldDB" id="A0A6P8HZH5"/>
<dbReference type="GeneID" id="116294529"/>
<dbReference type="OrthoDB" id="5989064at2759"/>
<feature type="chain" id="PRO_5028219972" evidence="1">
    <location>
        <begin position="30"/>
        <end position="418"/>
    </location>
</feature>
<proteinExistence type="predicted"/>
<accession>A0A6P8HZH5</accession>
<evidence type="ECO:0000313" key="2">
    <source>
        <dbReference type="Proteomes" id="UP000515163"/>
    </source>
</evidence>